<evidence type="ECO:0000256" key="5">
    <source>
        <dbReference type="SAM" id="MobiDB-lite"/>
    </source>
</evidence>
<evidence type="ECO:0000256" key="6">
    <source>
        <dbReference type="SAM" id="Phobius"/>
    </source>
</evidence>
<feature type="signal peptide" evidence="7">
    <location>
        <begin position="1"/>
        <end position="18"/>
    </location>
</feature>
<evidence type="ECO:0008006" key="10">
    <source>
        <dbReference type="Google" id="ProtNLM"/>
    </source>
</evidence>
<feature type="region of interest" description="Disordered" evidence="5">
    <location>
        <begin position="180"/>
        <end position="202"/>
    </location>
</feature>
<keyword evidence="9" id="KW-1185">Reference proteome</keyword>
<dbReference type="CDD" id="cd12087">
    <property type="entry name" value="TM_EGFR-like"/>
    <property type="match status" value="1"/>
</dbReference>
<organism evidence="8 9">
    <name type="scientific">Plenodomus tracheiphilus IPT5</name>
    <dbReference type="NCBI Taxonomy" id="1408161"/>
    <lineage>
        <taxon>Eukaryota</taxon>
        <taxon>Fungi</taxon>
        <taxon>Dikarya</taxon>
        <taxon>Ascomycota</taxon>
        <taxon>Pezizomycotina</taxon>
        <taxon>Dothideomycetes</taxon>
        <taxon>Pleosporomycetidae</taxon>
        <taxon>Pleosporales</taxon>
        <taxon>Pleosporineae</taxon>
        <taxon>Leptosphaeriaceae</taxon>
        <taxon>Plenodomus</taxon>
    </lineage>
</organism>
<protein>
    <recommendedName>
        <fullName evidence="10">Mid2 domain-containing protein</fullName>
    </recommendedName>
</protein>
<dbReference type="PANTHER" id="PTHR15549:SF33">
    <property type="entry name" value="MEMBRANE PROTEIN WSC4, PUTATIVE (AFU_ORTHOLOGUE AFUA_5G09020)-RELATED"/>
    <property type="match status" value="1"/>
</dbReference>
<feature type="chain" id="PRO_5025336298" description="Mid2 domain-containing protein" evidence="7">
    <location>
        <begin position="19"/>
        <end position="302"/>
    </location>
</feature>
<sequence>MRLGFSLAAALLAGTSYAQSATCHFANGTALPDSPVYNEFEPCTAGPTTICCASNRALPPGAVRDGTAGGTRDECKPNGLCQNRYIKPNGNGSETISFWVDFCTDSNVISKDCLSVCRPRSSFGNVQVTPCNGRADSETWCCGGTTACCGTTSVVMIAQVLGGTLSPSVTSSATSAILSTGQASSTPGTSAGPSASHVSLKPSESSGISTGAIAGIAIGVVAGLGLFGVAMFVARRSRRRKKEANASHLAEVHGNTPTYQPRVFAVEKDSYAQRVELPPIASPTELPPARPVELPADTSQAQ</sequence>
<evidence type="ECO:0000313" key="8">
    <source>
        <dbReference type="EMBL" id="KAF2852485.1"/>
    </source>
</evidence>
<keyword evidence="4 6" id="KW-0472">Membrane</keyword>
<reference evidence="8" key="1">
    <citation type="submission" date="2020-01" db="EMBL/GenBank/DDBJ databases">
        <authorList>
            <consortium name="DOE Joint Genome Institute"/>
            <person name="Haridas S."/>
            <person name="Albert R."/>
            <person name="Binder M."/>
            <person name="Bloem J."/>
            <person name="Labutti K."/>
            <person name="Salamov A."/>
            <person name="Andreopoulos B."/>
            <person name="Baker S.E."/>
            <person name="Barry K."/>
            <person name="Bills G."/>
            <person name="Bluhm B.H."/>
            <person name="Cannon C."/>
            <person name="Castanera R."/>
            <person name="Culley D.E."/>
            <person name="Daum C."/>
            <person name="Ezra D."/>
            <person name="Gonzalez J.B."/>
            <person name="Henrissat B."/>
            <person name="Kuo A."/>
            <person name="Liang C."/>
            <person name="Lipzen A."/>
            <person name="Lutzoni F."/>
            <person name="Magnuson J."/>
            <person name="Mondo S."/>
            <person name="Nolan M."/>
            <person name="Ohm R."/>
            <person name="Pangilinan J."/>
            <person name="Park H.-J."/>
            <person name="Ramirez L."/>
            <person name="Alfaro M."/>
            <person name="Sun H."/>
            <person name="Tritt A."/>
            <person name="Yoshinaga Y."/>
            <person name="Zwiers L.-H."/>
            <person name="Turgeon B.G."/>
            <person name="Goodwin S.B."/>
            <person name="Spatafora J.W."/>
            <person name="Crous P.W."/>
            <person name="Grigoriev I.V."/>
        </authorList>
    </citation>
    <scope>NUCLEOTIDE SEQUENCE</scope>
    <source>
        <strain evidence="8">IPT5</strain>
    </source>
</reference>
<keyword evidence="3 6" id="KW-1133">Transmembrane helix</keyword>
<evidence type="ECO:0000256" key="7">
    <source>
        <dbReference type="SAM" id="SignalP"/>
    </source>
</evidence>
<evidence type="ECO:0000313" key="9">
    <source>
        <dbReference type="Proteomes" id="UP000799423"/>
    </source>
</evidence>
<dbReference type="GO" id="GO:0071944">
    <property type="term" value="C:cell periphery"/>
    <property type="evidence" value="ECO:0007669"/>
    <property type="project" value="UniProtKB-ARBA"/>
</dbReference>
<proteinExistence type="predicted"/>
<feature type="transmembrane region" description="Helical" evidence="6">
    <location>
        <begin position="212"/>
        <end position="234"/>
    </location>
</feature>
<dbReference type="OrthoDB" id="5215637at2759"/>
<dbReference type="EMBL" id="MU006298">
    <property type="protein sequence ID" value="KAF2852485.1"/>
    <property type="molecule type" value="Genomic_DNA"/>
</dbReference>
<evidence type="ECO:0000256" key="3">
    <source>
        <dbReference type="ARBA" id="ARBA00022989"/>
    </source>
</evidence>
<evidence type="ECO:0000256" key="1">
    <source>
        <dbReference type="ARBA" id="ARBA00004167"/>
    </source>
</evidence>
<gene>
    <name evidence="8" type="ORF">T440DRAFT_506405</name>
</gene>
<feature type="region of interest" description="Disordered" evidence="5">
    <location>
        <begin position="276"/>
        <end position="302"/>
    </location>
</feature>
<name>A0A6A7BDD6_9PLEO</name>
<dbReference type="InterPro" id="IPR051694">
    <property type="entry name" value="Immunoregulatory_rcpt-like"/>
</dbReference>
<keyword evidence="2 6" id="KW-0812">Transmembrane</keyword>
<evidence type="ECO:0000256" key="4">
    <source>
        <dbReference type="ARBA" id="ARBA00023136"/>
    </source>
</evidence>
<feature type="compositionally biased region" description="Polar residues" evidence="5">
    <location>
        <begin position="180"/>
        <end position="197"/>
    </location>
</feature>
<dbReference type="Proteomes" id="UP000799423">
    <property type="component" value="Unassembled WGS sequence"/>
</dbReference>
<dbReference type="PANTHER" id="PTHR15549">
    <property type="entry name" value="PAIRED IMMUNOGLOBULIN-LIKE TYPE 2 RECEPTOR"/>
    <property type="match status" value="1"/>
</dbReference>
<evidence type="ECO:0000256" key="2">
    <source>
        <dbReference type="ARBA" id="ARBA00022692"/>
    </source>
</evidence>
<keyword evidence="7" id="KW-0732">Signal</keyword>
<dbReference type="AlphaFoldDB" id="A0A6A7BDD6"/>
<comment type="subcellular location">
    <subcellularLocation>
        <location evidence="1">Membrane</location>
        <topology evidence="1">Single-pass membrane protein</topology>
    </subcellularLocation>
</comment>
<accession>A0A6A7BDD6</accession>
<dbReference type="GO" id="GO:0016020">
    <property type="term" value="C:membrane"/>
    <property type="evidence" value="ECO:0007669"/>
    <property type="project" value="UniProtKB-SubCell"/>
</dbReference>